<dbReference type="Pfam" id="PF13160">
    <property type="entry name" value="DUF3995"/>
    <property type="match status" value="1"/>
</dbReference>
<gene>
    <name evidence="3" type="ORF">Daura_22725</name>
</gene>
<organism evidence="3 4">
    <name type="scientific">Dactylosporangium aurantiacum</name>
    <dbReference type="NCBI Taxonomy" id="35754"/>
    <lineage>
        <taxon>Bacteria</taxon>
        <taxon>Bacillati</taxon>
        <taxon>Actinomycetota</taxon>
        <taxon>Actinomycetes</taxon>
        <taxon>Micromonosporales</taxon>
        <taxon>Micromonosporaceae</taxon>
        <taxon>Dactylosporangium</taxon>
    </lineage>
</organism>
<evidence type="ECO:0000256" key="1">
    <source>
        <dbReference type="SAM" id="Phobius"/>
    </source>
</evidence>
<sequence length="175" mass="18650">MTAKPRPHVGDRRGRTAAYAAAACAALFAAVNSFWAAGGTAGLHTLGGRIEEMARSGDRTVLLANVVAIVAKLAVALLALALVRPWGRRIPRRPLRVLALSAAALLIAYGGLQTGAVLLVATGLVTPDVPWTSTVLWWRLLLWEPWFLVWGVLLLIAARAARADRHPDAVGAQRK</sequence>
<keyword evidence="4" id="KW-1185">Reference proteome</keyword>
<feature type="transmembrane region" description="Helical" evidence="1">
    <location>
        <begin position="95"/>
        <end position="124"/>
    </location>
</feature>
<reference evidence="3" key="1">
    <citation type="submission" date="2021-04" db="EMBL/GenBank/DDBJ databases">
        <title>Dactylosporangium aurantiacum NRRL B-8018 full assembly.</title>
        <authorList>
            <person name="Hartkoorn R.C."/>
            <person name="Beaudoing E."/>
            <person name="Hot D."/>
        </authorList>
    </citation>
    <scope>NUCLEOTIDE SEQUENCE</scope>
    <source>
        <strain evidence="3">NRRL B-8018</strain>
    </source>
</reference>
<feature type="signal peptide" evidence="2">
    <location>
        <begin position="1"/>
        <end position="36"/>
    </location>
</feature>
<dbReference type="Proteomes" id="UP001058003">
    <property type="component" value="Chromosome"/>
</dbReference>
<feature type="transmembrane region" description="Helical" evidence="1">
    <location>
        <begin position="136"/>
        <end position="157"/>
    </location>
</feature>
<protein>
    <submittedName>
        <fullName evidence="3">DUF3995 domain-containing protein</fullName>
    </submittedName>
</protein>
<dbReference type="EMBL" id="CP073767">
    <property type="protein sequence ID" value="UWZ58732.1"/>
    <property type="molecule type" value="Genomic_DNA"/>
</dbReference>
<dbReference type="RefSeq" id="WP_052387057.1">
    <property type="nucleotide sequence ID" value="NZ_CP073767.1"/>
</dbReference>
<proteinExistence type="predicted"/>
<feature type="chain" id="PRO_5040291884" evidence="2">
    <location>
        <begin position="37"/>
        <end position="175"/>
    </location>
</feature>
<dbReference type="OrthoDB" id="3732080at2"/>
<evidence type="ECO:0000256" key="2">
    <source>
        <dbReference type="SAM" id="SignalP"/>
    </source>
</evidence>
<feature type="transmembrane region" description="Helical" evidence="1">
    <location>
        <begin position="60"/>
        <end position="83"/>
    </location>
</feature>
<keyword evidence="1" id="KW-0812">Transmembrane</keyword>
<evidence type="ECO:0000313" key="4">
    <source>
        <dbReference type="Proteomes" id="UP001058003"/>
    </source>
</evidence>
<keyword evidence="1" id="KW-0472">Membrane</keyword>
<keyword evidence="2" id="KW-0732">Signal</keyword>
<dbReference type="KEGG" id="daur:Daura_22725"/>
<dbReference type="InterPro" id="IPR025058">
    <property type="entry name" value="DUF3995"/>
</dbReference>
<evidence type="ECO:0000313" key="3">
    <source>
        <dbReference type="EMBL" id="UWZ58732.1"/>
    </source>
</evidence>
<keyword evidence="1" id="KW-1133">Transmembrane helix</keyword>
<dbReference type="AlphaFoldDB" id="A0A9Q9IS08"/>
<accession>A0A9Q9IS08</accession>
<name>A0A9Q9IS08_9ACTN</name>